<dbReference type="PIRSF" id="PIRSF015380">
    <property type="entry name" value="Site-sp_rcmb"/>
    <property type="match status" value="1"/>
</dbReference>
<evidence type="ECO:0000313" key="3">
    <source>
        <dbReference type="Proteomes" id="UP000252174"/>
    </source>
</evidence>
<dbReference type="Pfam" id="PF10136">
    <property type="entry name" value="SpecificRecomb"/>
    <property type="match status" value="1"/>
</dbReference>
<comment type="caution">
    <text evidence="2">The sequence shown here is derived from an EMBL/GenBank/DDBJ whole genome shotgun (WGS) entry which is preliminary data.</text>
</comment>
<dbReference type="EMBL" id="QPJU01000002">
    <property type="protein sequence ID" value="RCX10682.1"/>
    <property type="molecule type" value="Genomic_DNA"/>
</dbReference>
<sequence>MTKRRPTPDLAALLAALEPPAPPQPDTLLQPQAGLVARHLWLLGLLAWVRGAQDSVPAALDRLGLFIDAVQARPPLRARLQACWALLLETVDVTTLLADFGFAPRTALLSELGARLRERLLPHSPETIDAAELFALALPGPFDAQWLQALEVDLLARLQALLTPITEATPEGAQTESAQDAAGPTLWQRTLLDAMTYCAGQILATGFAPELRLRMSAQARADQPFHALIREVESLRVEVLHPLRTPERLQATAQQLRARLEACRAAAATVYAHFEDEGISVGLVFRLRQLRERIVRVRALLDCLLAPQPAQAAARLLAQLVQVQQQRRSLRALFATNASLLSARIAERSAETGEHYITRTPHEYRAMLRMAAGGGALMAPTTLLKFGIYALALSPFWGGFWAGMNYALSFVLIQLLHCTVATKQPAMTAPAMAAKLDELGAGEAVESFVDEVTHLVRSQVAAVLGNVLVVFPAVLALAALLAWVTGAPVISTAQAKHVLESLHLLGPSLGFAALTGVLLFASSIVAGWAENAFVLYRLDSALRFHPGITARLGAARAARWAQFLRHNVSGLAANVSLGFMLGLVPALAGFFGLGLDVRHVTLSTGQVAAACAALGWQVVQHSALWWAVATLPLIGALNVGVSFYLAFRVALRARNVTGVERARVYAALRARWRRAPLSFFLPPRSAA</sequence>
<evidence type="ECO:0000256" key="1">
    <source>
        <dbReference type="SAM" id="Phobius"/>
    </source>
</evidence>
<proteinExistence type="predicted"/>
<feature type="transmembrane region" description="Helical" evidence="1">
    <location>
        <begin position="625"/>
        <end position="647"/>
    </location>
</feature>
<dbReference type="InterPro" id="IPR011385">
    <property type="entry name" value="Site-sp_rcmbase"/>
</dbReference>
<keyword evidence="1" id="KW-1133">Transmembrane helix</keyword>
<evidence type="ECO:0000313" key="2">
    <source>
        <dbReference type="EMBL" id="RCX10682.1"/>
    </source>
</evidence>
<dbReference type="OrthoDB" id="5688397at2"/>
<gene>
    <name evidence="2" type="ORF">DFR45_10283</name>
</gene>
<feature type="transmembrane region" description="Helical" evidence="1">
    <location>
        <begin position="460"/>
        <end position="484"/>
    </location>
</feature>
<protein>
    <submittedName>
        <fullName evidence="2">Site-specific recombinase</fullName>
    </submittedName>
</protein>
<keyword evidence="1" id="KW-0812">Transmembrane</keyword>
<feature type="transmembrane region" description="Helical" evidence="1">
    <location>
        <begin position="504"/>
        <end position="529"/>
    </location>
</feature>
<keyword evidence="1" id="KW-0472">Membrane</keyword>
<reference evidence="2 3" key="1">
    <citation type="submission" date="2018-07" db="EMBL/GenBank/DDBJ databases">
        <title>Genomic Encyclopedia of Type Strains, Phase IV (KMG-IV): sequencing the most valuable type-strain genomes for metagenomic binning, comparative biology and taxonomic classification.</title>
        <authorList>
            <person name="Goeker M."/>
        </authorList>
    </citation>
    <scope>NUCLEOTIDE SEQUENCE [LARGE SCALE GENOMIC DNA]</scope>
    <source>
        <strain evidence="2 3">DSM 100911</strain>
    </source>
</reference>
<dbReference type="Proteomes" id="UP000252174">
    <property type="component" value="Unassembled WGS sequence"/>
</dbReference>
<accession>A0A369AMR4</accession>
<keyword evidence="3" id="KW-1185">Reference proteome</keyword>
<dbReference type="AlphaFoldDB" id="A0A369AMR4"/>
<organism evidence="2 3">
    <name type="scientific">Extensimonas vulgaris</name>
    <dbReference type="NCBI Taxonomy" id="1031594"/>
    <lineage>
        <taxon>Bacteria</taxon>
        <taxon>Pseudomonadati</taxon>
        <taxon>Pseudomonadota</taxon>
        <taxon>Betaproteobacteria</taxon>
        <taxon>Burkholderiales</taxon>
        <taxon>Comamonadaceae</taxon>
        <taxon>Extensimonas</taxon>
    </lineage>
</organism>
<dbReference type="RefSeq" id="WP_114482282.1">
    <property type="nucleotide sequence ID" value="NZ_QPJU01000002.1"/>
</dbReference>
<name>A0A369AMR4_9BURK</name>
<feature type="transmembrane region" description="Helical" evidence="1">
    <location>
        <begin position="571"/>
        <end position="593"/>
    </location>
</feature>